<sequence>MEKDNRLLAILSYIHSNESPKSAKEISSTLHIPLSTVYRTIRTLKDWGFITDAHKTDGFVSGPTSYSASLQFQRYSMMSNAFSTFLKLLVSETKETAAIIVPTPHHTLCVALEESPSLLKCSFSLGSKQSLTKGASAKTILAFQDKETTQLLLKQFALDKNLSFQEELAHIKTNGYGISIGEIDTDVWGVSFPIFKKSELLAVLTTMAPYYRAQMHAHQLISATQKQATHINDFLSHSY</sequence>
<dbReference type="EMBL" id="JABGBN010000012">
    <property type="protein sequence ID" value="NOL52571.1"/>
    <property type="molecule type" value="Genomic_DNA"/>
</dbReference>
<dbReference type="InterPro" id="IPR036388">
    <property type="entry name" value="WH-like_DNA-bd_sf"/>
</dbReference>
<evidence type="ECO:0000313" key="6">
    <source>
        <dbReference type="EMBL" id="NOL52571.1"/>
    </source>
</evidence>
<dbReference type="AlphaFoldDB" id="A0A849P7L7"/>
<keyword evidence="1" id="KW-0805">Transcription regulation</keyword>
<dbReference type="InterPro" id="IPR036390">
    <property type="entry name" value="WH_DNA-bd_sf"/>
</dbReference>
<dbReference type="PROSITE" id="PS51078">
    <property type="entry name" value="ICLR_ED"/>
    <property type="match status" value="1"/>
</dbReference>
<dbReference type="Proteomes" id="UP000537862">
    <property type="component" value="Unassembled WGS sequence"/>
</dbReference>
<dbReference type="GO" id="GO:0045892">
    <property type="term" value="P:negative regulation of DNA-templated transcription"/>
    <property type="evidence" value="ECO:0007669"/>
    <property type="project" value="TreeGrafter"/>
</dbReference>
<dbReference type="PANTHER" id="PTHR30136:SF24">
    <property type="entry name" value="HTH-TYPE TRANSCRIPTIONAL REPRESSOR ALLR"/>
    <property type="match status" value="1"/>
</dbReference>
<dbReference type="Gene3D" id="3.30.450.40">
    <property type="match status" value="1"/>
</dbReference>
<proteinExistence type="predicted"/>
<dbReference type="PANTHER" id="PTHR30136">
    <property type="entry name" value="HELIX-TURN-HELIX TRANSCRIPTIONAL REGULATOR, ICLR FAMILY"/>
    <property type="match status" value="1"/>
</dbReference>
<evidence type="ECO:0000259" key="4">
    <source>
        <dbReference type="PROSITE" id="PS51077"/>
    </source>
</evidence>
<dbReference type="RefSeq" id="WP_171681259.1">
    <property type="nucleotide sequence ID" value="NZ_JABGBN010000012.1"/>
</dbReference>
<organism evidence="6 7">
    <name type="scientific">Pelistega suis</name>
    <dbReference type="NCBI Taxonomy" id="1631957"/>
    <lineage>
        <taxon>Bacteria</taxon>
        <taxon>Pseudomonadati</taxon>
        <taxon>Pseudomonadota</taxon>
        <taxon>Betaproteobacteria</taxon>
        <taxon>Burkholderiales</taxon>
        <taxon>Alcaligenaceae</taxon>
        <taxon>Pelistega</taxon>
    </lineage>
</organism>
<dbReference type="Gene3D" id="1.10.10.10">
    <property type="entry name" value="Winged helix-like DNA-binding domain superfamily/Winged helix DNA-binding domain"/>
    <property type="match status" value="1"/>
</dbReference>
<evidence type="ECO:0000256" key="1">
    <source>
        <dbReference type="ARBA" id="ARBA00023015"/>
    </source>
</evidence>
<dbReference type="GO" id="GO:0003677">
    <property type="term" value="F:DNA binding"/>
    <property type="evidence" value="ECO:0007669"/>
    <property type="project" value="UniProtKB-KW"/>
</dbReference>
<dbReference type="InterPro" id="IPR014757">
    <property type="entry name" value="Tscrpt_reg_IclR_C"/>
</dbReference>
<dbReference type="Pfam" id="PF01614">
    <property type="entry name" value="IclR_C"/>
    <property type="match status" value="1"/>
</dbReference>
<comment type="caution">
    <text evidence="6">The sequence shown here is derived from an EMBL/GenBank/DDBJ whole genome shotgun (WGS) entry which is preliminary data.</text>
</comment>
<protein>
    <submittedName>
        <fullName evidence="6">Helix-turn-helix domain-containing protein</fullName>
    </submittedName>
</protein>
<dbReference type="PROSITE" id="PS51077">
    <property type="entry name" value="HTH_ICLR"/>
    <property type="match status" value="1"/>
</dbReference>
<dbReference type="Pfam" id="PF09339">
    <property type="entry name" value="HTH_IclR"/>
    <property type="match status" value="1"/>
</dbReference>
<evidence type="ECO:0000313" key="7">
    <source>
        <dbReference type="Proteomes" id="UP000537862"/>
    </source>
</evidence>
<dbReference type="InterPro" id="IPR005471">
    <property type="entry name" value="Tscrpt_reg_IclR_N"/>
</dbReference>
<dbReference type="InterPro" id="IPR050707">
    <property type="entry name" value="HTH_MetabolicPath_Reg"/>
</dbReference>
<gene>
    <name evidence="6" type="ORF">HKX39_10375</name>
</gene>
<reference evidence="6 7" key="1">
    <citation type="submission" date="2020-05" db="EMBL/GenBank/DDBJ databases">
        <authorList>
            <person name="Niu N."/>
        </authorList>
    </citation>
    <scope>NUCLEOTIDE SEQUENCE [LARGE SCALE GENOMIC DNA]</scope>
    <source>
        <strain evidence="6 7">3340-03</strain>
    </source>
</reference>
<dbReference type="GO" id="GO:0003700">
    <property type="term" value="F:DNA-binding transcription factor activity"/>
    <property type="evidence" value="ECO:0007669"/>
    <property type="project" value="TreeGrafter"/>
</dbReference>
<dbReference type="InterPro" id="IPR011991">
    <property type="entry name" value="ArsR-like_HTH"/>
</dbReference>
<accession>A0A849P7L7</accession>
<feature type="domain" description="HTH iclR-type" evidence="4">
    <location>
        <begin position="1"/>
        <end position="63"/>
    </location>
</feature>
<dbReference type="SUPFAM" id="SSF46785">
    <property type="entry name" value="Winged helix' DNA-binding domain"/>
    <property type="match status" value="1"/>
</dbReference>
<evidence type="ECO:0000259" key="5">
    <source>
        <dbReference type="PROSITE" id="PS51078"/>
    </source>
</evidence>
<dbReference type="InterPro" id="IPR029016">
    <property type="entry name" value="GAF-like_dom_sf"/>
</dbReference>
<evidence type="ECO:0000256" key="3">
    <source>
        <dbReference type="ARBA" id="ARBA00023163"/>
    </source>
</evidence>
<evidence type="ECO:0000256" key="2">
    <source>
        <dbReference type="ARBA" id="ARBA00023125"/>
    </source>
</evidence>
<keyword evidence="3" id="KW-0804">Transcription</keyword>
<name>A0A849P7L7_9BURK</name>
<feature type="domain" description="IclR-ED" evidence="5">
    <location>
        <begin position="64"/>
        <end position="237"/>
    </location>
</feature>
<dbReference type="CDD" id="cd00090">
    <property type="entry name" value="HTH_ARSR"/>
    <property type="match status" value="1"/>
</dbReference>
<keyword evidence="2" id="KW-0238">DNA-binding</keyword>
<dbReference type="SUPFAM" id="SSF55781">
    <property type="entry name" value="GAF domain-like"/>
    <property type="match status" value="1"/>
</dbReference>
<keyword evidence="7" id="KW-1185">Reference proteome</keyword>